<name>A0A7J0HGD8_9ERIC</name>
<dbReference type="Proteomes" id="UP000585474">
    <property type="component" value="Unassembled WGS sequence"/>
</dbReference>
<dbReference type="EMBL" id="BJWL01000029">
    <property type="protein sequence ID" value="GFZ21824.1"/>
    <property type="molecule type" value="Genomic_DNA"/>
</dbReference>
<reference evidence="2 3" key="1">
    <citation type="submission" date="2019-07" db="EMBL/GenBank/DDBJ databases">
        <title>De Novo Assembly of kiwifruit Actinidia rufa.</title>
        <authorList>
            <person name="Sugita-Konishi S."/>
            <person name="Sato K."/>
            <person name="Mori E."/>
            <person name="Abe Y."/>
            <person name="Kisaki G."/>
            <person name="Hamano K."/>
            <person name="Suezawa K."/>
            <person name="Otani M."/>
            <person name="Fukuda T."/>
            <person name="Manabe T."/>
            <person name="Gomi K."/>
            <person name="Tabuchi M."/>
            <person name="Akimitsu K."/>
            <person name="Kataoka I."/>
        </authorList>
    </citation>
    <scope>NUCLEOTIDE SEQUENCE [LARGE SCALE GENOMIC DNA]</scope>
    <source>
        <strain evidence="3">cv. Fuchu</strain>
    </source>
</reference>
<comment type="caution">
    <text evidence="2">The sequence shown here is derived from an EMBL/GenBank/DDBJ whole genome shotgun (WGS) entry which is preliminary data.</text>
</comment>
<evidence type="ECO:0000313" key="3">
    <source>
        <dbReference type="Proteomes" id="UP000585474"/>
    </source>
</evidence>
<proteinExistence type="predicted"/>
<evidence type="ECO:0000313" key="2">
    <source>
        <dbReference type="EMBL" id="GFZ21824.1"/>
    </source>
</evidence>
<protein>
    <submittedName>
        <fullName evidence="2">Uncharacterized protein</fullName>
    </submittedName>
</protein>
<feature type="compositionally biased region" description="Basic and acidic residues" evidence="1">
    <location>
        <begin position="28"/>
        <end position="50"/>
    </location>
</feature>
<dbReference type="AlphaFoldDB" id="A0A7J0HGD8"/>
<sequence>MEPHGKQRRRAEAERWLLIRLRSSSPARDCREQDLRIRARDAEPRLDGRRSKSPWQSRQRSSPCDKRTDGGTAAKLGTPSPTPPPAAETGPPLPAHYLPPRCPPQPPPQPALPFPTRDEARSDAWQSLSNNP</sequence>
<feature type="compositionally biased region" description="Pro residues" evidence="1">
    <location>
        <begin position="100"/>
        <end position="113"/>
    </location>
</feature>
<accession>A0A7J0HGD8</accession>
<evidence type="ECO:0000256" key="1">
    <source>
        <dbReference type="SAM" id="MobiDB-lite"/>
    </source>
</evidence>
<feature type="region of interest" description="Disordered" evidence="1">
    <location>
        <begin position="23"/>
        <end position="132"/>
    </location>
</feature>
<organism evidence="2 3">
    <name type="scientific">Actinidia rufa</name>
    <dbReference type="NCBI Taxonomy" id="165716"/>
    <lineage>
        <taxon>Eukaryota</taxon>
        <taxon>Viridiplantae</taxon>
        <taxon>Streptophyta</taxon>
        <taxon>Embryophyta</taxon>
        <taxon>Tracheophyta</taxon>
        <taxon>Spermatophyta</taxon>
        <taxon>Magnoliopsida</taxon>
        <taxon>eudicotyledons</taxon>
        <taxon>Gunneridae</taxon>
        <taxon>Pentapetalae</taxon>
        <taxon>asterids</taxon>
        <taxon>Ericales</taxon>
        <taxon>Actinidiaceae</taxon>
        <taxon>Actinidia</taxon>
    </lineage>
</organism>
<keyword evidence="3" id="KW-1185">Reference proteome</keyword>
<feature type="compositionally biased region" description="Polar residues" evidence="1">
    <location>
        <begin position="53"/>
        <end position="62"/>
    </location>
</feature>
<feature type="compositionally biased region" description="Pro residues" evidence="1">
    <location>
        <begin position="80"/>
        <end position="94"/>
    </location>
</feature>
<gene>
    <name evidence="2" type="ORF">Acr_29g0009860</name>
</gene>